<evidence type="ECO:0000313" key="5">
    <source>
        <dbReference type="Proteomes" id="UP001165740"/>
    </source>
</evidence>
<name>A0A9W2YCN5_BIOGL</name>
<keyword evidence="5" id="KW-1185">Reference proteome</keyword>
<dbReference type="Pfam" id="PF01150">
    <property type="entry name" value="GDA1_CD39"/>
    <property type="match status" value="1"/>
</dbReference>
<evidence type="ECO:0000256" key="2">
    <source>
        <dbReference type="ARBA" id="ARBA00022801"/>
    </source>
</evidence>
<comment type="similarity">
    <text evidence="1 4">Belongs to the GDA1/CD39 NTPase family.</text>
</comment>
<dbReference type="GO" id="GO:0009134">
    <property type="term" value="P:nucleoside diphosphate catabolic process"/>
    <property type="evidence" value="ECO:0007669"/>
    <property type="project" value="TreeGrafter"/>
</dbReference>
<gene>
    <name evidence="6" type="primary">LOC106078384</name>
</gene>
<dbReference type="GO" id="GO:0017111">
    <property type="term" value="F:ribonucleoside triphosphate phosphatase activity"/>
    <property type="evidence" value="ECO:0007669"/>
    <property type="project" value="TreeGrafter"/>
</dbReference>
<dbReference type="GO" id="GO:0045134">
    <property type="term" value="F:UDP phosphatase activity"/>
    <property type="evidence" value="ECO:0007669"/>
    <property type="project" value="TreeGrafter"/>
</dbReference>
<dbReference type="GO" id="GO:0004382">
    <property type="term" value="F:GDP phosphatase activity"/>
    <property type="evidence" value="ECO:0007669"/>
    <property type="project" value="TreeGrafter"/>
</dbReference>
<dbReference type="PANTHER" id="PTHR11782">
    <property type="entry name" value="ADENOSINE/GUANOSINE DIPHOSPHATASE"/>
    <property type="match status" value="1"/>
</dbReference>
<evidence type="ECO:0000256" key="1">
    <source>
        <dbReference type="ARBA" id="ARBA00009283"/>
    </source>
</evidence>
<dbReference type="OrthoDB" id="6372431at2759"/>
<feature type="active site" description="Proton acceptor" evidence="3">
    <location>
        <position position="166"/>
    </location>
</feature>
<dbReference type="Gene3D" id="3.30.420.150">
    <property type="entry name" value="Exopolyphosphatase. Domain 2"/>
    <property type="match status" value="1"/>
</dbReference>
<dbReference type="GeneID" id="106078384"/>
<proteinExistence type="inferred from homology"/>
<dbReference type="Proteomes" id="UP001165740">
    <property type="component" value="Chromosome 11"/>
</dbReference>
<dbReference type="OMA" id="MASECHS"/>
<keyword evidence="2 4" id="KW-0378">Hydrolase</keyword>
<dbReference type="InterPro" id="IPR000407">
    <property type="entry name" value="GDA1_CD39_NTPase"/>
</dbReference>
<evidence type="ECO:0000256" key="3">
    <source>
        <dbReference type="PIRSR" id="PIRSR600407-1"/>
    </source>
</evidence>
<sequence>MASECHSWRSLAKMYTKLTTMFALILVTMALFNIASSHTKSNYVVIVDAGGSSSKLRVYTCVKNKHSHVSDVELNFTKTFPPGISSFHNNETALKIYLKNIIEEAKKIVPEEQMKSTSLYLMGTAGMRLVPDKDKLIENINRVLEDSINPFHYNSSNVKILPGRDEGVYAWVALNYLLGNFHSNKSHSSFAGILEMGSRSTQIAFTPEETMSKKGFDVYFASRKFEVYSQSYLQYGTEGLPIRIVQDRCKNCKDQLIKDSCAMTDDIINVTLDSGNHNTLKGHFNFSSCESLLTSLAPKKDHCDPHFCAVVNAIQPSIPKIKFYATQTFDIAPKVFHAFMSDNETLDMNLLKKNTKRNCEKNIAEIDAKHKKFASSNCLLGMFMPVLLNKTYGFPMDTNQIIVTSKIHGKSIDWSLGAALMELGAQEKGRHSYRVDKRR</sequence>
<accession>A0A9W2YCN5</accession>
<dbReference type="Gene3D" id="3.30.420.40">
    <property type="match status" value="1"/>
</dbReference>
<dbReference type="PROSITE" id="PS01238">
    <property type="entry name" value="GDA1_CD39_NTPASE"/>
    <property type="match status" value="1"/>
</dbReference>
<organism evidence="5 6">
    <name type="scientific">Biomphalaria glabrata</name>
    <name type="common">Bloodfluke planorb</name>
    <name type="synonym">Freshwater snail</name>
    <dbReference type="NCBI Taxonomy" id="6526"/>
    <lineage>
        <taxon>Eukaryota</taxon>
        <taxon>Metazoa</taxon>
        <taxon>Spiralia</taxon>
        <taxon>Lophotrochozoa</taxon>
        <taxon>Mollusca</taxon>
        <taxon>Gastropoda</taxon>
        <taxon>Heterobranchia</taxon>
        <taxon>Euthyneura</taxon>
        <taxon>Panpulmonata</taxon>
        <taxon>Hygrophila</taxon>
        <taxon>Lymnaeoidea</taxon>
        <taxon>Planorbidae</taxon>
        <taxon>Biomphalaria</taxon>
    </lineage>
</organism>
<dbReference type="AlphaFoldDB" id="A0A9W2YCN5"/>
<protein>
    <submittedName>
        <fullName evidence="6">Uncharacterized protein LOC106078384 isoform X1</fullName>
    </submittedName>
</protein>
<dbReference type="GO" id="GO:0005886">
    <property type="term" value="C:plasma membrane"/>
    <property type="evidence" value="ECO:0007669"/>
    <property type="project" value="TreeGrafter"/>
</dbReference>
<dbReference type="PANTHER" id="PTHR11782:SF83">
    <property type="entry name" value="GUANOSINE-DIPHOSPHATASE"/>
    <property type="match status" value="1"/>
</dbReference>
<reference evidence="6" key="1">
    <citation type="submission" date="2025-08" db="UniProtKB">
        <authorList>
            <consortium name="RefSeq"/>
        </authorList>
    </citation>
    <scope>IDENTIFICATION</scope>
</reference>
<evidence type="ECO:0000256" key="4">
    <source>
        <dbReference type="RuleBase" id="RU003833"/>
    </source>
</evidence>
<dbReference type="CDD" id="cd24003">
    <property type="entry name" value="ASKHA_NBD_GDA1_CD39_NTPase"/>
    <property type="match status" value="1"/>
</dbReference>
<evidence type="ECO:0000313" key="6">
    <source>
        <dbReference type="RefSeq" id="XP_055860534.1"/>
    </source>
</evidence>
<dbReference type="RefSeq" id="XP_055860534.1">
    <property type="nucleotide sequence ID" value="XM_056004559.1"/>
</dbReference>